<keyword evidence="4" id="KW-1185">Reference proteome</keyword>
<reference evidence="3" key="3">
    <citation type="submission" date="2025-09" db="UniProtKB">
        <authorList>
            <consortium name="Ensembl"/>
        </authorList>
    </citation>
    <scope>IDENTIFICATION</scope>
</reference>
<evidence type="ECO:0000313" key="3">
    <source>
        <dbReference type="Ensembl" id="ENSEASP00005059688.1"/>
    </source>
</evidence>
<evidence type="ECO:0000256" key="2">
    <source>
        <dbReference type="SAM" id="Phobius"/>
    </source>
</evidence>
<reference evidence="3 4" key="1">
    <citation type="journal article" date="2020" name="Nat. Commun.">
        <title>Donkey genomes provide new insights into domestication and selection for coat color.</title>
        <authorList>
            <person name="Wang"/>
            <person name="C."/>
            <person name="Li"/>
            <person name="H."/>
            <person name="Guo"/>
            <person name="Y."/>
            <person name="Huang"/>
            <person name="J."/>
            <person name="Sun"/>
            <person name="Y."/>
            <person name="Min"/>
            <person name="J."/>
            <person name="Wang"/>
            <person name="J."/>
            <person name="Fang"/>
            <person name="X."/>
            <person name="Zhao"/>
            <person name="Z."/>
            <person name="Wang"/>
            <person name="S."/>
            <person name="Zhang"/>
            <person name="Y."/>
            <person name="Liu"/>
            <person name="Q."/>
            <person name="Jiang"/>
            <person name="Q."/>
            <person name="Wang"/>
            <person name="X."/>
            <person name="Guo"/>
            <person name="Y."/>
            <person name="Yang"/>
            <person name="C."/>
            <person name="Wang"/>
            <person name="Y."/>
            <person name="Tian"/>
            <person name="F."/>
            <person name="Zhuang"/>
            <person name="G."/>
            <person name="Fan"/>
            <person name="Y."/>
            <person name="Gao"/>
            <person name="Q."/>
            <person name="Li"/>
            <person name="Y."/>
            <person name="Ju"/>
            <person name="Z."/>
            <person name="Li"/>
            <person name="J."/>
            <person name="Li"/>
            <person name="R."/>
            <person name="Hou"/>
            <person name="M."/>
            <person name="Yang"/>
            <person name="G."/>
            <person name="Liu"/>
            <person name="G."/>
            <person name="Liu"/>
            <person name="W."/>
            <person name="Guo"/>
            <person name="J."/>
            <person name="Pan"/>
            <person name="S."/>
            <person name="Fan"/>
            <person name="G."/>
            <person name="Zhang"/>
            <person name="W."/>
            <person name="Zhang"/>
            <person name="R."/>
            <person name="Yu"/>
            <person name="J."/>
            <person name="Zhang"/>
            <person name="X."/>
            <person name="Yin"/>
            <person name="Q."/>
            <person name="Ji"/>
            <person name="C."/>
            <person name="Jin"/>
            <person name="Y."/>
            <person name="Yue"/>
            <person name="G."/>
            <person name="Liu"/>
            <person name="M."/>
            <person name="Xu"/>
            <person name="J."/>
            <person name="Liu"/>
            <person name="S."/>
            <person name="Jordana"/>
            <person name="J."/>
            <person name="Noce"/>
            <person name="A."/>
            <person name="Amills"/>
            <person name="M."/>
            <person name="Wu"/>
            <person name="D.D."/>
            <person name="Li"/>
            <person name="S."/>
            <person name="Zhou"/>
            <person name="X. and Zhong"/>
            <person name="J."/>
        </authorList>
    </citation>
    <scope>NUCLEOTIDE SEQUENCE [LARGE SCALE GENOMIC DNA]</scope>
</reference>
<dbReference type="AlphaFoldDB" id="A0A9L0K4F2"/>
<dbReference type="GeneTree" id="ENSGT00940000157180"/>
<evidence type="ECO:0000313" key="4">
    <source>
        <dbReference type="Proteomes" id="UP000694387"/>
    </source>
</evidence>
<feature type="region of interest" description="Disordered" evidence="1">
    <location>
        <begin position="51"/>
        <end position="107"/>
    </location>
</feature>
<dbReference type="Ensembl" id="ENSEAST00005043932.1">
    <property type="protein sequence ID" value="ENSEASP00005059688.1"/>
    <property type="gene ID" value="ENSEASG00005008206.2"/>
</dbReference>
<keyword evidence="2" id="KW-1133">Transmembrane helix</keyword>
<name>A0A9L0K4F2_EQUAS</name>
<organism evidence="3 4">
    <name type="scientific">Equus asinus</name>
    <name type="common">Donkey</name>
    <name type="synonym">Equus africanus asinus</name>
    <dbReference type="NCBI Taxonomy" id="9793"/>
    <lineage>
        <taxon>Eukaryota</taxon>
        <taxon>Metazoa</taxon>
        <taxon>Chordata</taxon>
        <taxon>Craniata</taxon>
        <taxon>Vertebrata</taxon>
        <taxon>Euteleostomi</taxon>
        <taxon>Mammalia</taxon>
        <taxon>Eutheria</taxon>
        <taxon>Laurasiatheria</taxon>
        <taxon>Perissodactyla</taxon>
        <taxon>Equidae</taxon>
        <taxon>Equus</taxon>
    </lineage>
</organism>
<sequence>MYRDPEAASPGAPTRDVLLVSAIITVSLSVTVVLCGLCHWCQRKLGKRYKNSLETVGTPDSGRGRSEKKAIKQPQGPGTAFTTQPPQLLRPSQSSREVGSDSRYLGP</sequence>
<gene>
    <name evidence="3" type="primary">SYT7</name>
</gene>
<dbReference type="Proteomes" id="UP000694387">
    <property type="component" value="Chromosome 17"/>
</dbReference>
<proteinExistence type="predicted"/>
<keyword evidence="2" id="KW-0472">Membrane</keyword>
<feature type="compositionally biased region" description="Polar residues" evidence="1">
    <location>
        <begin position="80"/>
        <end position="97"/>
    </location>
</feature>
<keyword evidence="2" id="KW-0812">Transmembrane</keyword>
<accession>A0A9L0K4F2</accession>
<reference evidence="3" key="2">
    <citation type="submission" date="2025-08" db="UniProtKB">
        <authorList>
            <consortium name="Ensembl"/>
        </authorList>
    </citation>
    <scope>IDENTIFICATION</scope>
</reference>
<protein>
    <submittedName>
        <fullName evidence="3">Synaptotagmin 7</fullName>
    </submittedName>
</protein>
<evidence type="ECO:0000256" key="1">
    <source>
        <dbReference type="SAM" id="MobiDB-lite"/>
    </source>
</evidence>
<feature type="transmembrane region" description="Helical" evidence="2">
    <location>
        <begin position="20"/>
        <end position="41"/>
    </location>
</feature>